<keyword evidence="1" id="KW-0472">Membrane</keyword>
<feature type="transmembrane region" description="Helical" evidence="1">
    <location>
        <begin position="58"/>
        <end position="80"/>
    </location>
</feature>
<accession>A0A8D2AI95</accession>
<keyword evidence="1" id="KW-0812">Transmembrane</keyword>
<dbReference type="Proteomes" id="UP000694564">
    <property type="component" value="Chromosome 1"/>
</dbReference>
<proteinExistence type="predicted"/>
<dbReference type="AlphaFoldDB" id="A0A8D2AI95"/>
<evidence type="ECO:0000256" key="1">
    <source>
        <dbReference type="SAM" id="Phobius"/>
    </source>
</evidence>
<keyword evidence="3" id="KW-1185">Reference proteome</keyword>
<dbReference type="OrthoDB" id="3592703at2759"/>
<name>A0A8D2AI95_SCIVU</name>
<organism evidence="2 3">
    <name type="scientific">Sciurus vulgaris</name>
    <name type="common">Eurasian red squirrel</name>
    <dbReference type="NCBI Taxonomy" id="55149"/>
    <lineage>
        <taxon>Eukaryota</taxon>
        <taxon>Metazoa</taxon>
        <taxon>Chordata</taxon>
        <taxon>Craniata</taxon>
        <taxon>Vertebrata</taxon>
        <taxon>Euteleostomi</taxon>
        <taxon>Mammalia</taxon>
        <taxon>Eutheria</taxon>
        <taxon>Euarchontoglires</taxon>
        <taxon>Glires</taxon>
        <taxon>Rodentia</taxon>
        <taxon>Sciuromorpha</taxon>
        <taxon>Sciuridae</taxon>
        <taxon>Sciurinae</taxon>
        <taxon>Sciurini</taxon>
        <taxon>Sciurus</taxon>
    </lineage>
</organism>
<reference evidence="2" key="3">
    <citation type="submission" date="2025-09" db="UniProtKB">
        <authorList>
            <consortium name="Ensembl"/>
        </authorList>
    </citation>
    <scope>IDENTIFICATION</scope>
</reference>
<evidence type="ECO:0000313" key="2">
    <source>
        <dbReference type="Ensembl" id="ENSSVLP00005002347.1"/>
    </source>
</evidence>
<dbReference type="GeneTree" id="ENSGT00960000189904"/>
<protein>
    <submittedName>
        <fullName evidence="2">Uncharacterized protein</fullName>
    </submittedName>
</protein>
<reference evidence="2" key="2">
    <citation type="submission" date="2025-08" db="UniProtKB">
        <authorList>
            <consortium name="Ensembl"/>
        </authorList>
    </citation>
    <scope>IDENTIFICATION</scope>
</reference>
<keyword evidence="1" id="KW-1133">Transmembrane helix</keyword>
<evidence type="ECO:0000313" key="3">
    <source>
        <dbReference type="Proteomes" id="UP000694564"/>
    </source>
</evidence>
<reference evidence="2" key="1">
    <citation type="submission" date="2020-06" db="EMBL/GenBank/DDBJ databases">
        <authorList>
            <consortium name="Wellcome Sanger Institute Data Sharing"/>
        </authorList>
    </citation>
    <scope>NUCLEOTIDE SEQUENCE [LARGE SCALE GENOMIC DNA]</scope>
</reference>
<dbReference type="Ensembl" id="ENSSVLT00005002578.1">
    <property type="protein sequence ID" value="ENSSVLP00005002347.1"/>
    <property type="gene ID" value="ENSSVLG00005001902.1"/>
</dbReference>
<sequence>VLCRSGYPALPLGDFDRFPQSSLCFLGSQKGCLSLEQGGVGTGDDVPQRWSSCLCHGLIRFLGFLLLLMITFPISVWIALKIVPTYEQMIVTTGDPDEAQD</sequence>